<organism evidence="2 3">
    <name type="scientific">Thermococcus siculi</name>
    <dbReference type="NCBI Taxonomy" id="72803"/>
    <lineage>
        <taxon>Archaea</taxon>
        <taxon>Methanobacteriati</taxon>
        <taxon>Methanobacteriota</taxon>
        <taxon>Thermococci</taxon>
        <taxon>Thermococcales</taxon>
        <taxon>Thermococcaceae</taxon>
        <taxon>Thermococcus</taxon>
    </lineage>
</organism>
<accession>A0A2Z2MZM9</accession>
<sequence length="238" mass="26569">MKENLRVLIVGIVLGMATGALLSYAIVSNSSTSEEIRTCPIVNHEILMKYLMRASPTIGGAATAKAAESAYLEQRSPNYPLELFREMYRNVPGKRRFVGFSYIFANDTLIYGRSTFTNETPAPPDFQFEGPAPSMSQRIDGVGIIASRWAIIFVSLQDFSGENEIEELRLTLPEDWRLEYYGGSGKLLNGTMLRVKFSSVRRNNYAVLAFRTDGVPDSLNLRVTVDGYTYQLVHSPST</sequence>
<dbReference type="Proteomes" id="UP000250125">
    <property type="component" value="Chromosome"/>
</dbReference>
<keyword evidence="1" id="KW-1133">Transmembrane helix</keyword>
<dbReference type="KEGG" id="tsl:A3L11_10040"/>
<keyword evidence="3" id="KW-1185">Reference proteome</keyword>
<name>A0A2Z2MZM9_9EURY</name>
<reference evidence="2 3" key="1">
    <citation type="submission" date="2016-04" db="EMBL/GenBank/DDBJ databases">
        <title>Complete genome sequence of Thermococcus siculi type strain RG-20.</title>
        <authorList>
            <person name="Oger P.M."/>
        </authorList>
    </citation>
    <scope>NUCLEOTIDE SEQUENCE [LARGE SCALE GENOMIC DNA]</scope>
    <source>
        <strain evidence="2 3">RG-20</strain>
    </source>
</reference>
<keyword evidence="1" id="KW-0472">Membrane</keyword>
<evidence type="ECO:0000256" key="1">
    <source>
        <dbReference type="SAM" id="Phobius"/>
    </source>
</evidence>
<evidence type="ECO:0000313" key="3">
    <source>
        <dbReference type="Proteomes" id="UP000250125"/>
    </source>
</evidence>
<dbReference type="OrthoDB" id="94668at2157"/>
<dbReference type="AlphaFoldDB" id="A0A2Z2MZM9"/>
<evidence type="ECO:0000313" key="2">
    <source>
        <dbReference type="EMBL" id="ASJ09553.1"/>
    </source>
</evidence>
<proteinExistence type="predicted"/>
<keyword evidence="1" id="KW-0812">Transmembrane</keyword>
<protein>
    <submittedName>
        <fullName evidence="2">Uncharacterized protein</fullName>
    </submittedName>
</protein>
<feature type="transmembrane region" description="Helical" evidence="1">
    <location>
        <begin position="7"/>
        <end position="27"/>
    </location>
</feature>
<dbReference type="EMBL" id="CP015103">
    <property type="protein sequence ID" value="ASJ09553.1"/>
    <property type="molecule type" value="Genomic_DNA"/>
</dbReference>
<gene>
    <name evidence="2" type="ORF">A3L11_10040</name>
</gene>